<comment type="similarity">
    <text evidence="2">Belongs to the PC-esterase family. TBL subfamily.</text>
</comment>
<evidence type="ECO:0000256" key="1">
    <source>
        <dbReference type="ARBA" id="ARBA00004167"/>
    </source>
</evidence>
<gene>
    <name evidence="10" type="ORF">ILEXP_LOCUS31795</name>
</gene>
<keyword evidence="5 7" id="KW-1133">Transmembrane helix</keyword>
<evidence type="ECO:0000259" key="9">
    <source>
        <dbReference type="Pfam" id="PF14416"/>
    </source>
</evidence>
<accession>A0ABC8T0C7</accession>
<dbReference type="Pfam" id="PF13839">
    <property type="entry name" value="PC-Esterase"/>
    <property type="match status" value="1"/>
</dbReference>
<dbReference type="GO" id="GO:0016020">
    <property type="term" value="C:membrane"/>
    <property type="evidence" value="ECO:0007669"/>
    <property type="project" value="UniProtKB-SubCell"/>
</dbReference>
<evidence type="ECO:0008006" key="12">
    <source>
        <dbReference type="Google" id="ProtNLM"/>
    </source>
</evidence>
<evidence type="ECO:0000259" key="8">
    <source>
        <dbReference type="Pfam" id="PF13839"/>
    </source>
</evidence>
<feature type="domain" description="Trichome birefringence-like N-terminal" evidence="9">
    <location>
        <begin position="73"/>
        <end position="126"/>
    </location>
</feature>
<keyword evidence="3 7" id="KW-0812">Transmembrane</keyword>
<dbReference type="AlphaFoldDB" id="A0ABC8T0C7"/>
<evidence type="ECO:0000256" key="4">
    <source>
        <dbReference type="ARBA" id="ARBA00022968"/>
    </source>
</evidence>
<evidence type="ECO:0000256" key="3">
    <source>
        <dbReference type="ARBA" id="ARBA00022692"/>
    </source>
</evidence>
<keyword evidence="11" id="KW-1185">Reference proteome</keyword>
<evidence type="ECO:0000256" key="5">
    <source>
        <dbReference type="ARBA" id="ARBA00022989"/>
    </source>
</evidence>
<feature type="transmembrane region" description="Helical" evidence="7">
    <location>
        <begin position="28"/>
        <end position="46"/>
    </location>
</feature>
<dbReference type="Pfam" id="PF14416">
    <property type="entry name" value="PMR5N"/>
    <property type="match status" value="1"/>
</dbReference>
<evidence type="ECO:0000256" key="7">
    <source>
        <dbReference type="SAM" id="Phobius"/>
    </source>
</evidence>
<dbReference type="EMBL" id="CAUOFW020003947">
    <property type="protein sequence ID" value="CAK9162830.1"/>
    <property type="molecule type" value="Genomic_DNA"/>
</dbReference>
<dbReference type="PANTHER" id="PTHR32285">
    <property type="entry name" value="PROTEIN TRICHOME BIREFRINGENCE-LIKE 9-RELATED"/>
    <property type="match status" value="1"/>
</dbReference>
<evidence type="ECO:0000313" key="11">
    <source>
        <dbReference type="Proteomes" id="UP001642360"/>
    </source>
</evidence>
<protein>
    <recommendedName>
        <fullName evidence="12">Trichome birefringence-like N-terminal domain-containing protein</fullName>
    </recommendedName>
</protein>
<dbReference type="Proteomes" id="UP001642360">
    <property type="component" value="Unassembled WGS sequence"/>
</dbReference>
<comment type="subcellular location">
    <subcellularLocation>
        <location evidence="1">Membrane</location>
        <topology evidence="1">Single-pass membrane protein</topology>
    </subcellularLocation>
</comment>
<organism evidence="10 11">
    <name type="scientific">Ilex paraguariensis</name>
    <name type="common">yerba mate</name>
    <dbReference type="NCBI Taxonomy" id="185542"/>
    <lineage>
        <taxon>Eukaryota</taxon>
        <taxon>Viridiplantae</taxon>
        <taxon>Streptophyta</taxon>
        <taxon>Embryophyta</taxon>
        <taxon>Tracheophyta</taxon>
        <taxon>Spermatophyta</taxon>
        <taxon>Magnoliopsida</taxon>
        <taxon>eudicotyledons</taxon>
        <taxon>Gunneridae</taxon>
        <taxon>Pentapetalae</taxon>
        <taxon>asterids</taxon>
        <taxon>campanulids</taxon>
        <taxon>Aquifoliales</taxon>
        <taxon>Aquifoliaceae</taxon>
        <taxon>Ilex</taxon>
    </lineage>
</organism>
<dbReference type="InterPro" id="IPR026057">
    <property type="entry name" value="TBL_C"/>
</dbReference>
<evidence type="ECO:0000256" key="6">
    <source>
        <dbReference type="ARBA" id="ARBA00023136"/>
    </source>
</evidence>
<keyword evidence="4" id="KW-0735">Signal-anchor</keyword>
<dbReference type="InterPro" id="IPR025846">
    <property type="entry name" value="TBL_N"/>
</dbReference>
<comment type="caution">
    <text evidence="10">The sequence shown here is derived from an EMBL/GenBank/DDBJ whole genome shotgun (WGS) entry which is preliminary data.</text>
</comment>
<name>A0ABC8T0C7_9AQUA</name>
<keyword evidence="6 7" id="KW-0472">Membrane</keyword>
<sequence length="167" mass="19489">MKSSSSFSRGQLQHYIKKERFFKLGRPAPLLVCLTTLFSFYIVYILRTINPTINQVYDQSKSPIQPQDDSRRENCDLFKGHWVPDMRGSLYTNFSCPTIPYLRNCFKYGREDTDFLHWRWKPDGCELPRFDAKAFLKIVQGKTMAFIGDSLARNQIESLLCLLSQVS</sequence>
<dbReference type="InterPro" id="IPR029962">
    <property type="entry name" value="TBL"/>
</dbReference>
<dbReference type="PANTHER" id="PTHR32285:SF28">
    <property type="entry name" value="XYLOGLUCAN O-ACETYLTRANSFERASE 2"/>
    <property type="match status" value="1"/>
</dbReference>
<evidence type="ECO:0000256" key="2">
    <source>
        <dbReference type="ARBA" id="ARBA00007727"/>
    </source>
</evidence>
<proteinExistence type="inferred from homology"/>
<reference evidence="10 11" key="1">
    <citation type="submission" date="2024-02" db="EMBL/GenBank/DDBJ databases">
        <authorList>
            <person name="Vignale AGUSTIN F."/>
            <person name="Sosa J E."/>
            <person name="Modenutti C."/>
        </authorList>
    </citation>
    <scope>NUCLEOTIDE SEQUENCE [LARGE SCALE GENOMIC DNA]</scope>
</reference>
<evidence type="ECO:0000313" key="10">
    <source>
        <dbReference type="EMBL" id="CAK9162830.1"/>
    </source>
</evidence>
<feature type="domain" description="Trichome birefringence-like C-terminal" evidence="8">
    <location>
        <begin position="127"/>
        <end position="165"/>
    </location>
</feature>